<dbReference type="InterPro" id="IPR036237">
    <property type="entry name" value="Xyl_isomerase-like_sf"/>
</dbReference>
<dbReference type="SUPFAM" id="SSF51658">
    <property type="entry name" value="Xylose isomerase-like"/>
    <property type="match status" value="1"/>
</dbReference>
<feature type="non-terminal residue" evidence="1">
    <location>
        <position position="132"/>
    </location>
</feature>
<dbReference type="Gene3D" id="3.20.20.150">
    <property type="entry name" value="Divalent-metal-dependent TIM barrel enzymes"/>
    <property type="match status" value="1"/>
</dbReference>
<protein>
    <recommendedName>
        <fullName evidence="2">Xylose isomerase-like TIM barrel domain-containing protein</fullName>
    </recommendedName>
</protein>
<dbReference type="EMBL" id="UINC01122784">
    <property type="protein sequence ID" value="SVC98806.1"/>
    <property type="molecule type" value="Genomic_DNA"/>
</dbReference>
<organism evidence="1">
    <name type="scientific">marine metagenome</name>
    <dbReference type="NCBI Taxonomy" id="408172"/>
    <lineage>
        <taxon>unclassified sequences</taxon>
        <taxon>metagenomes</taxon>
        <taxon>ecological metagenomes</taxon>
    </lineage>
</organism>
<proteinExistence type="predicted"/>
<sequence length="132" mass="14853">MELMGIADEGAVTIDGQIRVTQDLGWKWIESRFVEVEGFEKGPIHDIPEEAFDQVVAKLEESSVGIYAFGSTICNWQKTVETPFEVTLAEVERTIPRMKRLGTKFVRIMSFKPDDDAGTTPPEVFERVGEVT</sequence>
<accession>A0A382RMD7</accession>
<evidence type="ECO:0000313" key="1">
    <source>
        <dbReference type="EMBL" id="SVC98806.1"/>
    </source>
</evidence>
<reference evidence="1" key="1">
    <citation type="submission" date="2018-05" db="EMBL/GenBank/DDBJ databases">
        <authorList>
            <person name="Lanie J.A."/>
            <person name="Ng W.-L."/>
            <person name="Kazmierczak K.M."/>
            <person name="Andrzejewski T.M."/>
            <person name="Davidsen T.M."/>
            <person name="Wayne K.J."/>
            <person name="Tettelin H."/>
            <person name="Glass J.I."/>
            <person name="Rusch D."/>
            <person name="Podicherti R."/>
            <person name="Tsui H.-C.T."/>
            <person name="Winkler M.E."/>
        </authorList>
    </citation>
    <scope>NUCLEOTIDE SEQUENCE</scope>
</reference>
<evidence type="ECO:0008006" key="2">
    <source>
        <dbReference type="Google" id="ProtNLM"/>
    </source>
</evidence>
<dbReference type="AlphaFoldDB" id="A0A382RMD7"/>
<name>A0A382RMD7_9ZZZZ</name>
<gene>
    <name evidence="1" type="ORF">METZ01_LOCUS351660</name>
</gene>